<reference evidence="1 2" key="1">
    <citation type="submission" date="2020-12" db="EMBL/GenBank/DDBJ databases">
        <title>HMF7856_wgs.fasta genome submission.</title>
        <authorList>
            <person name="Kang H."/>
            <person name="Kim H."/>
            <person name="Joh K."/>
        </authorList>
    </citation>
    <scope>NUCLEOTIDE SEQUENCE [LARGE SCALE GENOMIC DNA]</scope>
    <source>
        <strain evidence="1 2">HMF7856</strain>
    </source>
</reference>
<evidence type="ECO:0000313" key="2">
    <source>
        <dbReference type="Proteomes" id="UP000429232"/>
    </source>
</evidence>
<keyword evidence="2" id="KW-1185">Reference proteome</keyword>
<dbReference type="EMBL" id="CP066775">
    <property type="protein sequence ID" value="QQL49647.1"/>
    <property type="molecule type" value="Genomic_DNA"/>
</dbReference>
<protein>
    <submittedName>
        <fullName evidence="1">ABC transporter ATPase</fullName>
    </submittedName>
</protein>
<gene>
    <name evidence="1" type="ORF">GO620_015975</name>
</gene>
<dbReference type="Proteomes" id="UP000429232">
    <property type="component" value="Chromosome"/>
</dbReference>
<name>A0A6I4HYV7_9SPHI</name>
<dbReference type="KEGG" id="mgik:GO620_015975"/>
<proteinExistence type="predicted"/>
<accession>A0A6I4HYV7</accession>
<dbReference type="AlphaFoldDB" id="A0A6I4HYV7"/>
<dbReference type="RefSeq" id="WP_157524780.1">
    <property type="nucleotide sequence ID" value="NZ_CP066775.1"/>
</dbReference>
<organism evidence="1 2">
    <name type="scientific">Mucilaginibacter ginkgonis</name>
    <dbReference type="NCBI Taxonomy" id="2682091"/>
    <lineage>
        <taxon>Bacteria</taxon>
        <taxon>Pseudomonadati</taxon>
        <taxon>Bacteroidota</taxon>
        <taxon>Sphingobacteriia</taxon>
        <taxon>Sphingobacteriales</taxon>
        <taxon>Sphingobacteriaceae</taxon>
        <taxon>Mucilaginibacter</taxon>
    </lineage>
</organism>
<evidence type="ECO:0000313" key="1">
    <source>
        <dbReference type="EMBL" id="QQL49647.1"/>
    </source>
</evidence>
<sequence>MEFSQQSRVWVYQANREFTVTETNEIQQYLNQFTAGWAAHGNQLAAGAEIRYNRFILLFVDETQAGASGCSIDKSVNFIKQLGERYQIDFFDRFNLAYRDVDKIKSASRDEFEQMVKDGTITPDTIVFNNTIQNVDELRTKWEVPFKESWHARLFGNLIPA</sequence>